<dbReference type="Proteomes" id="UP001165561">
    <property type="component" value="Unassembled WGS sequence"/>
</dbReference>
<protein>
    <submittedName>
        <fullName evidence="2">ROK family protein</fullName>
    </submittedName>
</protein>
<dbReference type="Gene3D" id="3.30.420.40">
    <property type="match status" value="2"/>
</dbReference>
<dbReference type="SUPFAM" id="SSF53067">
    <property type="entry name" value="Actin-like ATPase domain"/>
    <property type="match status" value="2"/>
</dbReference>
<proteinExistence type="inferred from homology"/>
<name>A0ABT5TZQ1_9MICO</name>
<dbReference type="InterPro" id="IPR043129">
    <property type="entry name" value="ATPase_NBD"/>
</dbReference>
<evidence type="ECO:0000313" key="2">
    <source>
        <dbReference type="EMBL" id="MDD9206739.1"/>
    </source>
</evidence>
<dbReference type="PANTHER" id="PTHR18964:SF149">
    <property type="entry name" value="BIFUNCTIONAL UDP-N-ACETYLGLUCOSAMINE 2-EPIMERASE_N-ACETYLMANNOSAMINE KINASE"/>
    <property type="match status" value="1"/>
</dbReference>
<organism evidence="2 3">
    <name type="scientific">Georgenia halotolerans</name>
    <dbReference type="NCBI Taxonomy" id="3028317"/>
    <lineage>
        <taxon>Bacteria</taxon>
        <taxon>Bacillati</taxon>
        <taxon>Actinomycetota</taxon>
        <taxon>Actinomycetes</taxon>
        <taxon>Micrococcales</taxon>
        <taxon>Bogoriellaceae</taxon>
        <taxon>Georgenia</taxon>
    </lineage>
</organism>
<evidence type="ECO:0000256" key="1">
    <source>
        <dbReference type="ARBA" id="ARBA00006479"/>
    </source>
</evidence>
<gene>
    <name evidence="2" type="ORF">PU560_09710</name>
</gene>
<accession>A0ABT5TZQ1</accession>
<sequence length="277" mass="28403">TVVLARLGELAAGLVDQVTRTGAAVAEAHLGLPGLVDVAAGRLLLAPNLGWRELRPAEHLGGDVLPAGVPLLIDNDANLSAYGVAMAAPGRAAESRTFAYLTGDIGIGAAVVADGRVLTGQHGWAGEIGHVVVEPDGPQCHCGARGCLERYAGKRAVLEAAGLPAGTSGEELAAEAASGYGMPRVAVERAAWALGVALADLVNIVDVGEVVLGEAFAPLMDLLRPGIEEQLRVRTLSRPWNVVRLRSSSAMRAPATTGGAFRALDSVIRDPAGWIVG</sequence>
<feature type="non-terminal residue" evidence="2">
    <location>
        <position position="1"/>
    </location>
</feature>
<reference evidence="2" key="1">
    <citation type="submission" date="2023-02" db="EMBL/GenBank/DDBJ databases">
        <title>Georgenia sp.10Sc9-8, isolated from a soil sample collected from the Taklamakan desert.</title>
        <authorList>
            <person name="Liu S."/>
        </authorList>
    </citation>
    <scope>NUCLEOTIDE SEQUENCE</scope>
    <source>
        <strain evidence="2">10Sc9-8</strain>
    </source>
</reference>
<dbReference type="Pfam" id="PF00480">
    <property type="entry name" value="ROK"/>
    <property type="match status" value="1"/>
</dbReference>
<dbReference type="InterPro" id="IPR000600">
    <property type="entry name" value="ROK"/>
</dbReference>
<keyword evidence="3" id="KW-1185">Reference proteome</keyword>
<comment type="caution">
    <text evidence="2">The sequence shown here is derived from an EMBL/GenBank/DDBJ whole genome shotgun (WGS) entry which is preliminary data.</text>
</comment>
<dbReference type="EMBL" id="JARACI010000964">
    <property type="protein sequence ID" value="MDD9206739.1"/>
    <property type="molecule type" value="Genomic_DNA"/>
</dbReference>
<evidence type="ECO:0000313" key="3">
    <source>
        <dbReference type="Proteomes" id="UP001165561"/>
    </source>
</evidence>
<comment type="similarity">
    <text evidence="1">Belongs to the ROK (NagC/XylR) family.</text>
</comment>
<dbReference type="PANTHER" id="PTHR18964">
    <property type="entry name" value="ROK (REPRESSOR, ORF, KINASE) FAMILY"/>
    <property type="match status" value="1"/>
</dbReference>